<feature type="transmembrane region" description="Helical" evidence="1">
    <location>
        <begin position="37"/>
        <end position="59"/>
    </location>
</feature>
<dbReference type="AlphaFoldDB" id="A0A838ZTZ9"/>
<dbReference type="EMBL" id="JACDZE010000004">
    <property type="protein sequence ID" value="MBA5630441.1"/>
    <property type="molecule type" value="Genomic_DNA"/>
</dbReference>
<protein>
    <submittedName>
        <fullName evidence="3">PH domain-containing protein</fullName>
    </submittedName>
</protein>
<comment type="caution">
    <text evidence="3">The sequence shown here is derived from an EMBL/GenBank/DDBJ whole genome shotgun (WGS) entry which is preliminary data.</text>
</comment>
<dbReference type="RefSeq" id="WP_182044038.1">
    <property type="nucleotide sequence ID" value="NZ_JACDZE010000004.1"/>
</dbReference>
<dbReference type="InterPro" id="IPR009589">
    <property type="entry name" value="PH_YyaB-like"/>
</dbReference>
<keyword evidence="4" id="KW-1185">Reference proteome</keyword>
<gene>
    <name evidence="3" type="ORF">HU137_11715</name>
</gene>
<feature type="domain" description="Uncharacterized protein YyaB-like PH" evidence="2">
    <location>
        <begin position="61"/>
        <end position="137"/>
    </location>
</feature>
<evidence type="ECO:0000313" key="3">
    <source>
        <dbReference type="EMBL" id="MBA5630441.1"/>
    </source>
</evidence>
<reference evidence="3 4" key="1">
    <citation type="submission" date="2020-07" db="EMBL/GenBank/DDBJ databases">
        <title>Moheibacter lacus sp. nov., a member of the family Flavobacteriaceae isolated from freshwater lake sediment.</title>
        <authorList>
            <person name="Liu Y."/>
        </authorList>
    </citation>
    <scope>NUCLEOTIDE SEQUENCE [LARGE SCALE GENOMIC DNA]</scope>
    <source>
        <strain evidence="3 4">BDHS18</strain>
    </source>
</reference>
<dbReference type="Proteomes" id="UP000552241">
    <property type="component" value="Unassembled WGS sequence"/>
</dbReference>
<accession>A0A838ZTZ9</accession>
<keyword evidence="1" id="KW-1133">Transmembrane helix</keyword>
<evidence type="ECO:0000259" key="2">
    <source>
        <dbReference type="Pfam" id="PF06713"/>
    </source>
</evidence>
<name>A0A838ZTZ9_9FLAO</name>
<evidence type="ECO:0000313" key="4">
    <source>
        <dbReference type="Proteomes" id="UP000552241"/>
    </source>
</evidence>
<sequence length="145" mass="16832">MKFKSRKDVLNTVTYWICLLLILTVIPFIWIEDTESLAVKIFVTILLTAVSSFMISLFYGTFYEINSDEILIQNGPIIGKIKIDSIKEIISNTTMWVGFWKPATAMNGLIIKYNKFDEIYISPKTNKKFIEEILKINPEIKITRK</sequence>
<feature type="transmembrane region" description="Helical" evidence="1">
    <location>
        <begin position="12"/>
        <end position="31"/>
    </location>
</feature>
<proteinExistence type="predicted"/>
<keyword evidence="1" id="KW-0812">Transmembrane</keyword>
<dbReference type="GO" id="GO:0030153">
    <property type="term" value="P:bacteriocin immunity"/>
    <property type="evidence" value="ECO:0007669"/>
    <property type="project" value="InterPro"/>
</dbReference>
<dbReference type="Pfam" id="PF06713">
    <property type="entry name" value="bPH_4"/>
    <property type="match status" value="1"/>
</dbReference>
<keyword evidence="1" id="KW-0472">Membrane</keyword>
<evidence type="ECO:0000256" key="1">
    <source>
        <dbReference type="SAM" id="Phobius"/>
    </source>
</evidence>
<organism evidence="3 4">
    <name type="scientific">Moheibacter lacus</name>
    <dbReference type="NCBI Taxonomy" id="2745851"/>
    <lineage>
        <taxon>Bacteria</taxon>
        <taxon>Pseudomonadati</taxon>
        <taxon>Bacteroidota</taxon>
        <taxon>Flavobacteriia</taxon>
        <taxon>Flavobacteriales</taxon>
        <taxon>Weeksellaceae</taxon>
        <taxon>Moheibacter</taxon>
    </lineage>
</organism>